<dbReference type="PANTHER" id="PTHR40124">
    <property type="match status" value="1"/>
</dbReference>
<dbReference type="STRING" id="215250.A0A316YUE4"/>
<name>A0A316YUE4_9BASI</name>
<dbReference type="Proteomes" id="UP000245768">
    <property type="component" value="Unassembled WGS sequence"/>
</dbReference>
<organism evidence="3 4">
    <name type="scientific">Acaromyces ingoldii</name>
    <dbReference type="NCBI Taxonomy" id="215250"/>
    <lineage>
        <taxon>Eukaryota</taxon>
        <taxon>Fungi</taxon>
        <taxon>Dikarya</taxon>
        <taxon>Basidiomycota</taxon>
        <taxon>Ustilaginomycotina</taxon>
        <taxon>Exobasidiomycetes</taxon>
        <taxon>Exobasidiales</taxon>
        <taxon>Cryptobasidiaceae</taxon>
        <taxon>Acaromyces</taxon>
    </lineage>
</organism>
<dbReference type="Gene3D" id="2.60.120.200">
    <property type="match status" value="1"/>
</dbReference>
<dbReference type="RefSeq" id="XP_025379920.1">
    <property type="nucleotide sequence ID" value="XM_025520235.1"/>
</dbReference>
<dbReference type="Pfam" id="PF21294">
    <property type="entry name" value="Polysacc_lyase_14"/>
    <property type="match status" value="1"/>
</dbReference>
<accession>A0A316YUE4</accession>
<evidence type="ECO:0000259" key="2">
    <source>
        <dbReference type="Pfam" id="PF21294"/>
    </source>
</evidence>
<dbReference type="InParanoid" id="A0A316YUE4"/>
<dbReference type="GeneID" id="37042151"/>
<protein>
    <recommendedName>
        <fullName evidence="2">Polysaccharide lyase 14 domain-containing protein</fullName>
    </recommendedName>
</protein>
<proteinExistence type="predicted"/>
<gene>
    <name evidence="3" type="ORF">FA10DRAFT_263480</name>
</gene>
<feature type="signal peptide" evidence="1">
    <location>
        <begin position="1"/>
        <end position="18"/>
    </location>
</feature>
<keyword evidence="4" id="KW-1185">Reference proteome</keyword>
<dbReference type="InterPro" id="IPR048958">
    <property type="entry name" value="Polysacc_lyase_14"/>
</dbReference>
<evidence type="ECO:0000313" key="3">
    <source>
        <dbReference type="EMBL" id="PWN92722.1"/>
    </source>
</evidence>
<dbReference type="OrthoDB" id="2395160at2759"/>
<feature type="chain" id="PRO_5016281114" description="Polysaccharide lyase 14 domain-containing protein" evidence="1">
    <location>
        <begin position="19"/>
        <end position="353"/>
    </location>
</feature>
<feature type="domain" description="Polysaccharide lyase 14" evidence="2">
    <location>
        <begin position="103"/>
        <end position="340"/>
    </location>
</feature>
<evidence type="ECO:0000313" key="4">
    <source>
        <dbReference type="Proteomes" id="UP000245768"/>
    </source>
</evidence>
<evidence type="ECO:0000256" key="1">
    <source>
        <dbReference type="SAM" id="SignalP"/>
    </source>
</evidence>
<sequence length="353" mass="37907">MRFLSFFPVCLAASLSLSSPLVPIARPPDTTGQPLLDLESIRQLIESSLEPVVWKWQFPALLDSGNKIDAGAWLTDYLQLSSKKGPVGQQNLDFIKAPNSPPTTSLSVAYPKGSFNIASASESSGKEGGVPLGGTSFYCPIQGPGNKQSPLWKRSLLLSYRVTFSHDFDFVKGGKLPGLYSGLLQSDGKIFKGCQGGSREEAGSKCWSVRIMWRAGGAGEVYAYIPTTGDSSYQLCGQQGVQCSKGNYGASIGRGNFAFTAGSPMTLSLLVVLNSREDRADGRISLFADKKLVIDKPGLLLRTAGLQDDTPWVDNIFFSTFFGGSKVDFASSKDVKASFDSVELRSGNVYVST</sequence>
<keyword evidence="1" id="KW-0732">Signal</keyword>
<dbReference type="AlphaFoldDB" id="A0A316YUE4"/>
<dbReference type="EMBL" id="KZ819634">
    <property type="protein sequence ID" value="PWN92722.1"/>
    <property type="molecule type" value="Genomic_DNA"/>
</dbReference>
<dbReference type="PANTHER" id="PTHR40124:SF1">
    <property type="entry name" value="DISAGGREGATASE RELATED REPEAT PROTEIN"/>
    <property type="match status" value="1"/>
</dbReference>
<reference evidence="3 4" key="1">
    <citation type="journal article" date="2018" name="Mol. Biol. Evol.">
        <title>Broad Genomic Sampling Reveals a Smut Pathogenic Ancestry of the Fungal Clade Ustilaginomycotina.</title>
        <authorList>
            <person name="Kijpornyongpan T."/>
            <person name="Mondo S.J."/>
            <person name="Barry K."/>
            <person name="Sandor L."/>
            <person name="Lee J."/>
            <person name="Lipzen A."/>
            <person name="Pangilinan J."/>
            <person name="LaButti K."/>
            <person name="Hainaut M."/>
            <person name="Henrissat B."/>
            <person name="Grigoriev I.V."/>
            <person name="Spatafora J.W."/>
            <person name="Aime M.C."/>
        </authorList>
    </citation>
    <scope>NUCLEOTIDE SEQUENCE [LARGE SCALE GENOMIC DNA]</scope>
    <source>
        <strain evidence="3 4">MCA 4198</strain>
    </source>
</reference>